<reference evidence="11" key="1">
    <citation type="submission" date="2016-10" db="EMBL/GenBank/DDBJ databases">
        <authorList>
            <person name="Varghese N."/>
            <person name="Submissions S."/>
        </authorList>
    </citation>
    <scope>NUCLEOTIDE SEQUENCE [LARGE SCALE GENOMIC DNA]</scope>
    <source>
        <strain evidence="11">DSM 18733</strain>
    </source>
</reference>
<protein>
    <submittedName>
        <fullName evidence="10">Exodeoxyribonuclease-3</fullName>
    </submittedName>
</protein>
<dbReference type="OrthoDB" id="9803914at2"/>
<dbReference type="AlphaFoldDB" id="A0A1H7RYY4"/>
<dbReference type="GO" id="GO:0006284">
    <property type="term" value="P:base-excision repair"/>
    <property type="evidence" value="ECO:0007669"/>
    <property type="project" value="TreeGrafter"/>
</dbReference>
<dbReference type="EMBL" id="FOAF01000003">
    <property type="protein sequence ID" value="SEL65239.1"/>
    <property type="molecule type" value="Genomic_DNA"/>
</dbReference>
<evidence type="ECO:0000256" key="7">
    <source>
        <dbReference type="PIRSR" id="PIRSR604808-2"/>
    </source>
</evidence>
<gene>
    <name evidence="10" type="ORF">SAMN05661044_02995</name>
</gene>
<dbReference type="Proteomes" id="UP000199421">
    <property type="component" value="Unassembled WGS sequence"/>
</dbReference>
<feature type="binding site" evidence="7">
    <location>
        <position position="150"/>
    </location>
    <ligand>
        <name>Mg(2+)</name>
        <dbReference type="ChEBI" id="CHEBI:18420"/>
        <label>1</label>
    </ligand>
</feature>
<dbReference type="GO" id="GO:0008081">
    <property type="term" value="F:phosphoric diester hydrolase activity"/>
    <property type="evidence" value="ECO:0007669"/>
    <property type="project" value="TreeGrafter"/>
</dbReference>
<dbReference type="Pfam" id="PF03372">
    <property type="entry name" value="Exo_endo_phos"/>
    <property type="match status" value="1"/>
</dbReference>
<evidence type="ECO:0000256" key="1">
    <source>
        <dbReference type="ARBA" id="ARBA00001936"/>
    </source>
</evidence>
<comment type="cofactor">
    <cofactor evidence="1">
        <name>Mn(2+)</name>
        <dbReference type="ChEBI" id="CHEBI:29035"/>
    </cofactor>
</comment>
<dbReference type="InterPro" id="IPR004808">
    <property type="entry name" value="AP_endonuc_1"/>
</dbReference>
<proteinExistence type="inferred from homology"/>
<dbReference type="InterPro" id="IPR036691">
    <property type="entry name" value="Endo/exonu/phosph_ase_sf"/>
</dbReference>
<feature type="binding site" evidence="7">
    <location>
        <position position="8"/>
    </location>
    <ligand>
        <name>Mg(2+)</name>
        <dbReference type="ChEBI" id="CHEBI:18420"/>
        <label>1</label>
    </ligand>
</feature>
<feature type="site" description="Transition state stabilizer" evidence="8">
    <location>
        <position position="152"/>
    </location>
</feature>
<keyword evidence="11" id="KW-1185">Reference proteome</keyword>
<dbReference type="InterPro" id="IPR020848">
    <property type="entry name" value="AP_endonuclease_F1_CS"/>
</dbReference>
<dbReference type="CDD" id="cd10281">
    <property type="entry name" value="Nape_like_AP-endo"/>
    <property type="match status" value="1"/>
</dbReference>
<dbReference type="PROSITE" id="PS51435">
    <property type="entry name" value="AP_NUCLEASE_F1_4"/>
    <property type="match status" value="1"/>
</dbReference>
<dbReference type="NCBIfam" id="TIGR00195">
    <property type="entry name" value="exoDNase_III"/>
    <property type="match status" value="1"/>
</dbReference>
<feature type="site" description="Important for catalytic activity" evidence="8">
    <location>
        <position position="221"/>
    </location>
</feature>
<dbReference type="Gene3D" id="3.60.10.10">
    <property type="entry name" value="Endonuclease/exonuclease/phosphatase"/>
    <property type="match status" value="1"/>
</dbReference>
<sequence>MTKIITYNVNGIRAALRKDLLSWLKTTNADIICLQEIKASPDQLIDLLLLEGLGYEHYWFPAEKKGYSGTAILTKKTPKHIEYGCGIELYDKEGRIIRADFEAFSVISAYFPSGSSGDLRQDFKYQFLDDFQQYSDKLLTEIPNLVISGDYNICHKAIDIHNPKANANSSGFLPEERTWMDGFINSGYIDSFRHLHPEPHHYTWWSYRANARAKNLGWRIDYNMVSKALEHKIRHAQILPEAVHSDHCPVLLELDAFL</sequence>
<dbReference type="GO" id="GO:0003906">
    <property type="term" value="F:DNA-(apurinic or apyrimidinic site) endonuclease activity"/>
    <property type="evidence" value="ECO:0007669"/>
    <property type="project" value="TreeGrafter"/>
</dbReference>
<dbReference type="InterPro" id="IPR005135">
    <property type="entry name" value="Endo/exonuclease/phosphatase"/>
</dbReference>
<organism evidence="10 11">
    <name type="scientific">Olivibacter domesticus</name>
    <name type="common">Pseudosphingobacterium domesticum</name>
    <dbReference type="NCBI Taxonomy" id="407022"/>
    <lineage>
        <taxon>Bacteria</taxon>
        <taxon>Pseudomonadati</taxon>
        <taxon>Bacteroidota</taxon>
        <taxon>Sphingobacteriia</taxon>
        <taxon>Sphingobacteriales</taxon>
        <taxon>Sphingobacteriaceae</taxon>
        <taxon>Olivibacter</taxon>
    </lineage>
</organism>
<accession>A0A1H7RYY4</accession>
<keyword evidence="4" id="KW-0378">Hydrolase</keyword>
<evidence type="ECO:0000256" key="8">
    <source>
        <dbReference type="PIRSR" id="PIRSR604808-3"/>
    </source>
</evidence>
<evidence type="ECO:0000256" key="5">
    <source>
        <dbReference type="ARBA" id="ARBA00022842"/>
    </source>
</evidence>
<feature type="site" description="Interaction with DNA substrate" evidence="8">
    <location>
        <position position="247"/>
    </location>
</feature>
<dbReference type="RefSeq" id="WP_093326040.1">
    <property type="nucleotide sequence ID" value="NZ_FOAF01000003.1"/>
</dbReference>
<feature type="active site" description="Proton donor/acceptor" evidence="6">
    <location>
        <position position="150"/>
    </location>
</feature>
<evidence type="ECO:0000256" key="3">
    <source>
        <dbReference type="ARBA" id="ARBA00022723"/>
    </source>
</evidence>
<dbReference type="GO" id="GO:0003677">
    <property type="term" value="F:DNA binding"/>
    <property type="evidence" value="ECO:0007669"/>
    <property type="project" value="InterPro"/>
</dbReference>
<name>A0A1H7RYY4_OLID1</name>
<feature type="active site" description="Proton acceptor" evidence="6">
    <location>
        <position position="247"/>
    </location>
</feature>
<feature type="domain" description="Endonuclease/exonuclease/phosphatase" evidence="9">
    <location>
        <begin position="5"/>
        <end position="247"/>
    </location>
</feature>
<dbReference type="InterPro" id="IPR020847">
    <property type="entry name" value="AP_endonuclease_F1_BS"/>
</dbReference>
<evidence type="ECO:0000313" key="11">
    <source>
        <dbReference type="Proteomes" id="UP000199421"/>
    </source>
</evidence>
<evidence type="ECO:0000256" key="4">
    <source>
        <dbReference type="ARBA" id="ARBA00022801"/>
    </source>
</evidence>
<dbReference type="STRING" id="407022.SAMN05661044_02995"/>
<feature type="active site" evidence="6">
    <location>
        <position position="110"/>
    </location>
</feature>
<feature type="binding site" evidence="7">
    <location>
        <position position="152"/>
    </location>
    <ligand>
        <name>Mg(2+)</name>
        <dbReference type="ChEBI" id="CHEBI:18420"/>
        <label>1</label>
    </ligand>
</feature>
<dbReference type="PANTHER" id="PTHR22748">
    <property type="entry name" value="AP ENDONUCLEASE"/>
    <property type="match status" value="1"/>
</dbReference>
<dbReference type="PANTHER" id="PTHR22748:SF6">
    <property type="entry name" value="DNA-(APURINIC OR APYRIMIDINIC SITE) ENDONUCLEASE"/>
    <property type="match status" value="1"/>
</dbReference>
<keyword evidence="5 7" id="KW-0460">Magnesium</keyword>
<comment type="cofactor">
    <cofactor evidence="7">
        <name>Mg(2+)</name>
        <dbReference type="ChEBI" id="CHEBI:18420"/>
    </cofactor>
    <cofactor evidence="7">
        <name>Mn(2+)</name>
        <dbReference type="ChEBI" id="CHEBI:29035"/>
    </cofactor>
    <text evidence="7">Probably binds two magnesium or manganese ions per subunit.</text>
</comment>
<dbReference type="SUPFAM" id="SSF56219">
    <property type="entry name" value="DNase I-like"/>
    <property type="match status" value="1"/>
</dbReference>
<keyword evidence="7" id="KW-0464">Manganese</keyword>
<feature type="binding site" evidence="7">
    <location>
        <position position="247"/>
    </location>
    <ligand>
        <name>Mg(2+)</name>
        <dbReference type="ChEBI" id="CHEBI:18420"/>
        <label>1</label>
    </ligand>
</feature>
<evidence type="ECO:0000256" key="2">
    <source>
        <dbReference type="ARBA" id="ARBA00007092"/>
    </source>
</evidence>
<keyword evidence="3 7" id="KW-0479">Metal-binding</keyword>
<feature type="binding site" evidence="7">
    <location>
        <position position="246"/>
    </location>
    <ligand>
        <name>Mg(2+)</name>
        <dbReference type="ChEBI" id="CHEBI:18420"/>
        <label>1</label>
    </ligand>
</feature>
<dbReference type="GO" id="GO:0008311">
    <property type="term" value="F:double-stranded DNA 3'-5' DNA exonuclease activity"/>
    <property type="evidence" value="ECO:0007669"/>
    <property type="project" value="TreeGrafter"/>
</dbReference>
<evidence type="ECO:0000259" key="9">
    <source>
        <dbReference type="Pfam" id="PF03372"/>
    </source>
</evidence>
<evidence type="ECO:0000256" key="6">
    <source>
        <dbReference type="PIRSR" id="PIRSR604808-1"/>
    </source>
</evidence>
<dbReference type="PROSITE" id="PS00727">
    <property type="entry name" value="AP_NUCLEASE_F1_2"/>
    <property type="match status" value="1"/>
</dbReference>
<dbReference type="FunFam" id="3.60.10.10:FF:000026">
    <property type="entry name" value="Exodeoxyribonuclease III"/>
    <property type="match status" value="1"/>
</dbReference>
<dbReference type="PROSITE" id="PS00726">
    <property type="entry name" value="AP_NUCLEASE_F1_1"/>
    <property type="match status" value="1"/>
</dbReference>
<dbReference type="NCBIfam" id="TIGR00633">
    <property type="entry name" value="xth"/>
    <property type="match status" value="1"/>
</dbReference>
<feature type="binding site" evidence="7">
    <location>
        <position position="36"/>
    </location>
    <ligand>
        <name>Mg(2+)</name>
        <dbReference type="ChEBI" id="CHEBI:18420"/>
        <label>1</label>
    </ligand>
</feature>
<comment type="similarity">
    <text evidence="2">Belongs to the DNA repair enzymes AP/ExoA family.</text>
</comment>
<evidence type="ECO:0000313" key="10">
    <source>
        <dbReference type="EMBL" id="SEL65239.1"/>
    </source>
</evidence>
<dbReference type="GO" id="GO:0046872">
    <property type="term" value="F:metal ion binding"/>
    <property type="evidence" value="ECO:0007669"/>
    <property type="project" value="UniProtKB-KW"/>
</dbReference>